<organism evidence="2 3">
    <name type="scientific">Candidatus Bilophila faecipullorum</name>
    <dbReference type="NCBI Taxonomy" id="2838482"/>
    <lineage>
        <taxon>Bacteria</taxon>
        <taxon>Pseudomonadati</taxon>
        <taxon>Thermodesulfobacteriota</taxon>
        <taxon>Desulfovibrionia</taxon>
        <taxon>Desulfovibrionales</taxon>
        <taxon>Desulfovibrionaceae</taxon>
        <taxon>Bilophila</taxon>
    </lineage>
</organism>
<evidence type="ECO:0008006" key="4">
    <source>
        <dbReference type="Google" id="ProtNLM"/>
    </source>
</evidence>
<dbReference type="EMBL" id="DXGI01000177">
    <property type="protein sequence ID" value="HIW78476.1"/>
    <property type="molecule type" value="Genomic_DNA"/>
</dbReference>
<gene>
    <name evidence="2" type="ORF">H9874_04940</name>
</gene>
<accession>A0A9D1R1M9</accession>
<dbReference type="Proteomes" id="UP000824264">
    <property type="component" value="Unassembled WGS sequence"/>
</dbReference>
<dbReference type="AlphaFoldDB" id="A0A9D1R1M9"/>
<evidence type="ECO:0000313" key="2">
    <source>
        <dbReference type="EMBL" id="HIW78476.1"/>
    </source>
</evidence>
<keyword evidence="1" id="KW-0732">Signal</keyword>
<feature type="signal peptide" evidence="1">
    <location>
        <begin position="1"/>
        <end position="22"/>
    </location>
</feature>
<evidence type="ECO:0000256" key="1">
    <source>
        <dbReference type="SAM" id="SignalP"/>
    </source>
</evidence>
<sequence>MSWKKRSLLNMLLLTLCLVPLTGCLSQLMPNNHSSLTYEEAKAALVAGKTTKEEVRAKFGKPDTISTLNGAETWTYKWSPTQMPEALTNAGRSMGNILTSQAMVGVSQPIAAKGGVAAGVGSAVLVQDGSSALTNAVLPQENGETNKTLIISFDRKGLVRSFSLHSQSANK</sequence>
<evidence type="ECO:0000313" key="3">
    <source>
        <dbReference type="Proteomes" id="UP000824264"/>
    </source>
</evidence>
<name>A0A9D1R1M9_9BACT</name>
<proteinExistence type="predicted"/>
<reference evidence="2" key="1">
    <citation type="journal article" date="2021" name="PeerJ">
        <title>Extensive microbial diversity within the chicken gut microbiome revealed by metagenomics and culture.</title>
        <authorList>
            <person name="Gilroy R."/>
            <person name="Ravi A."/>
            <person name="Getino M."/>
            <person name="Pursley I."/>
            <person name="Horton D.L."/>
            <person name="Alikhan N.F."/>
            <person name="Baker D."/>
            <person name="Gharbi K."/>
            <person name="Hall N."/>
            <person name="Watson M."/>
            <person name="Adriaenssens E.M."/>
            <person name="Foster-Nyarko E."/>
            <person name="Jarju S."/>
            <person name="Secka A."/>
            <person name="Antonio M."/>
            <person name="Oren A."/>
            <person name="Chaudhuri R.R."/>
            <person name="La Ragione R."/>
            <person name="Hildebrand F."/>
            <person name="Pallen M.J."/>
        </authorList>
    </citation>
    <scope>NUCLEOTIDE SEQUENCE</scope>
    <source>
        <strain evidence="2">ChiSxjej5B17-1746</strain>
    </source>
</reference>
<protein>
    <recommendedName>
        <fullName evidence="4">Outer membrane protein assembly factor BamE</fullName>
    </recommendedName>
</protein>
<reference evidence="2" key="2">
    <citation type="submission" date="2021-04" db="EMBL/GenBank/DDBJ databases">
        <authorList>
            <person name="Gilroy R."/>
        </authorList>
    </citation>
    <scope>NUCLEOTIDE SEQUENCE</scope>
    <source>
        <strain evidence="2">ChiSxjej5B17-1746</strain>
    </source>
</reference>
<feature type="chain" id="PRO_5038606481" description="Outer membrane protein assembly factor BamE" evidence="1">
    <location>
        <begin position="23"/>
        <end position="171"/>
    </location>
</feature>
<comment type="caution">
    <text evidence="2">The sequence shown here is derived from an EMBL/GenBank/DDBJ whole genome shotgun (WGS) entry which is preliminary data.</text>
</comment>